<dbReference type="InterPro" id="IPR015018">
    <property type="entry name" value="DUF1905"/>
</dbReference>
<comment type="caution">
    <text evidence="1">The sequence shown here is derived from an EMBL/GenBank/DDBJ whole genome shotgun (WGS) entry which is preliminary data.</text>
</comment>
<dbReference type="RefSeq" id="WP_191042124.1">
    <property type="nucleotide sequence ID" value="NZ_JACXAA010000012.1"/>
</dbReference>
<dbReference type="EMBL" id="JACXAA010000012">
    <property type="protein sequence ID" value="MBD2756511.1"/>
    <property type="molecule type" value="Genomic_DNA"/>
</dbReference>
<dbReference type="Pfam" id="PF08922">
    <property type="entry name" value="DUF1905"/>
    <property type="match status" value="1"/>
</dbReference>
<evidence type="ECO:0000313" key="2">
    <source>
        <dbReference type="Proteomes" id="UP000653797"/>
    </source>
</evidence>
<proteinExistence type="predicted"/>
<accession>A0A927B7A1</accession>
<dbReference type="Proteomes" id="UP000653797">
    <property type="component" value="Unassembled WGS sequence"/>
</dbReference>
<dbReference type="Pfam" id="PF13376">
    <property type="entry name" value="OmdA"/>
    <property type="match status" value="1"/>
</dbReference>
<keyword evidence="2" id="KW-1185">Reference proteome</keyword>
<sequence>MPTFTTVLKKFGEKGDKTRWTYIEIPTAITDELKPGQKTTFRVKGTLDDYPIKLIALLPLKREDGSGTGFMMPINATMRRGLGKEEEGTAIRVSLAIDTDPIPQSVDLLACLDDDPDAKRHFDSLAKSHQNYFSNWVEEAKTPATKDDRISKSVRGLSMGMNFGEMIRYFKKQH</sequence>
<evidence type="ECO:0000313" key="1">
    <source>
        <dbReference type="EMBL" id="MBD2756511.1"/>
    </source>
</evidence>
<dbReference type="SUPFAM" id="SSF141694">
    <property type="entry name" value="AF2212/PG0164-like"/>
    <property type="match status" value="1"/>
</dbReference>
<organism evidence="1 2">
    <name type="scientific">Spirosoma validum</name>
    <dbReference type="NCBI Taxonomy" id="2771355"/>
    <lineage>
        <taxon>Bacteria</taxon>
        <taxon>Pseudomonadati</taxon>
        <taxon>Bacteroidota</taxon>
        <taxon>Cytophagia</taxon>
        <taxon>Cytophagales</taxon>
        <taxon>Cytophagaceae</taxon>
        <taxon>Spirosoma</taxon>
    </lineage>
</organism>
<dbReference type="Gene3D" id="2.40.30.100">
    <property type="entry name" value="AF2212/PG0164-like"/>
    <property type="match status" value="1"/>
</dbReference>
<protein>
    <submittedName>
        <fullName evidence="1">DUF1905 domain-containing protein</fullName>
    </submittedName>
</protein>
<reference evidence="1" key="1">
    <citation type="submission" date="2020-09" db="EMBL/GenBank/DDBJ databases">
        <authorList>
            <person name="Kim M.K."/>
        </authorList>
    </citation>
    <scope>NUCLEOTIDE SEQUENCE</scope>
    <source>
        <strain evidence="1">BT704</strain>
    </source>
</reference>
<dbReference type="InterPro" id="IPR037079">
    <property type="entry name" value="AF2212/PG0164-like_sf"/>
</dbReference>
<gene>
    <name evidence="1" type="ORF">IC230_26720</name>
</gene>
<dbReference type="AlphaFoldDB" id="A0A927B7A1"/>
<name>A0A927B7A1_9BACT</name>